<keyword evidence="3 6" id="KW-0812">Transmembrane</keyword>
<evidence type="ECO:0000256" key="3">
    <source>
        <dbReference type="ARBA" id="ARBA00022692"/>
    </source>
</evidence>
<dbReference type="PANTHER" id="PTHR22911">
    <property type="entry name" value="ACYL-MALONYL CONDENSING ENZYME-RELATED"/>
    <property type="match status" value="1"/>
</dbReference>
<dbReference type="AlphaFoldDB" id="A0A318SZ41"/>
<sequence>MAGLNDNTRGALLMVISMLSFTTNDTLIKLALRDLPLFQSIFIRGCCATLILGLIAWRMGQLGSWPTGRDRTLMLARTLCEALGTWCFFTALQHMPQATLTAIVQTAPLTITLGAALVLNERVGWRRINAILIGFAGVLLIVRPGANALGGYAIFALGALACVTVRDLCARAMSPVLPSVLAALAVSAGLTVFAGVGSGIEGWQPVSAPPLLFIALAGLCIVSGFITAVSAMRVGEIGAVAPFRYTSLVAALILGLLVFGEWPDALTLVGAALIVASGLFTLYRGRKTGAAAVAQAAEPPQP</sequence>
<feature type="transmembrane region" description="Helical" evidence="6">
    <location>
        <begin position="152"/>
        <end position="169"/>
    </location>
</feature>
<protein>
    <submittedName>
        <fullName evidence="8">Drug/metabolite transporter (DMT)-like permease</fullName>
    </submittedName>
</protein>
<dbReference type="InterPro" id="IPR000620">
    <property type="entry name" value="EamA_dom"/>
</dbReference>
<evidence type="ECO:0000256" key="4">
    <source>
        <dbReference type="ARBA" id="ARBA00022989"/>
    </source>
</evidence>
<evidence type="ECO:0000259" key="7">
    <source>
        <dbReference type="Pfam" id="PF00892"/>
    </source>
</evidence>
<evidence type="ECO:0000256" key="6">
    <source>
        <dbReference type="SAM" id="Phobius"/>
    </source>
</evidence>
<feature type="transmembrane region" description="Helical" evidence="6">
    <location>
        <begin position="38"/>
        <end position="60"/>
    </location>
</feature>
<feature type="domain" description="EamA" evidence="7">
    <location>
        <begin position="9"/>
        <end position="142"/>
    </location>
</feature>
<dbReference type="PANTHER" id="PTHR22911:SF6">
    <property type="entry name" value="SOLUTE CARRIER FAMILY 35 MEMBER G1"/>
    <property type="match status" value="1"/>
</dbReference>
<evidence type="ECO:0000313" key="8">
    <source>
        <dbReference type="EMBL" id="PYE85037.1"/>
    </source>
</evidence>
<name>A0A318SZ41_9RHOB</name>
<evidence type="ECO:0000256" key="2">
    <source>
        <dbReference type="ARBA" id="ARBA00009853"/>
    </source>
</evidence>
<feature type="transmembrane region" description="Helical" evidence="6">
    <location>
        <begin position="212"/>
        <end position="231"/>
    </location>
</feature>
<evidence type="ECO:0000313" key="9">
    <source>
        <dbReference type="Proteomes" id="UP000248311"/>
    </source>
</evidence>
<feature type="transmembrane region" description="Helical" evidence="6">
    <location>
        <begin position="98"/>
        <end position="119"/>
    </location>
</feature>
<dbReference type="EMBL" id="QJTE01000002">
    <property type="protein sequence ID" value="PYE85037.1"/>
    <property type="molecule type" value="Genomic_DNA"/>
</dbReference>
<feature type="transmembrane region" description="Helical" evidence="6">
    <location>
        <begin position="12"/>
        <end position="32"/>
    </location>
</feature>
<feature type="transmembrane region" description="Helical" evidence="6">
    <location>
        <begin position="265"/>
        <end position="283"/>
    </location>
</feature>
<keyword evidence="5 6" id="KW-0472">Membrane</keyword>
<dbReference type="Pfam" id="PF00892">
    <property type="entry name" value="EamA"/>
    <property type="match status" value="1"/>
</dbReference>
<dbReference type="OrthoDB" id="7165334at2"/>
<reference evidence="8 9" key="1">
    <citation type="submission" date="2018-06" db="EMBL/GenBank/DDBJ databases">
        <title>Genomic Encyclopedia of Type Strains, Phase III (KMG-III): the genomes of soil and plant-associated and newly described type strains.</title>
        <authorList>
            <person name="Whitman W."/>
        </authorList>
    </citation>
    <scope>NUCLEOTIDE SEQUENCE [LARGE SCALE GENOMIC DNA]</scope>
    <source>
        <strain evidence="8 9">CECT 9025</strain>
    </source>
</reference>
<dbReference type="SUPFAM" id="SSF103481">
    <property type="entry name" value="Multidrug resistance efflux transporter EmrE"/>
    <property type="match status" value="2"/>
</dbReference>
<feature type="transmembrane region" description="Helical" evidence="6">
    <location>
        <begin position="176"/>
        <end position="200"/>
    </location>
</feature>
<evidence type="ECO:0000256" key="1">
    <source>
        <dbReference type="ARBA" id="ARBA00004141"/>
    </source>
</evidence>
<feature type="transmembrane region" description="Helical" evidence="6">
    <location>
        <begin position="243"/>
        <end position="259"/>
    </location>
</feature>
<feature type="transmembrane region" description="Helical" evidence="6">
    <location>
        <begin position="128"/>
        <end position="146"/>
    </location>
</feature>
<organism evidence="8 9">
    <name type="scientific">Pseudoroseicyclus aestuarii</name>
    <dbReference type="NCBI Taxonomy" id="1795041"/>
    <lineage>
        <taxon>Bacteria</taxon>
        <taxon>Pseudomonadati</taxon>
        <taxon>Pseudomonadota</taxon>
        <taxon>Alphaproteobacteria</taxon>
        <taxon>Rhodobacterales</taxon>
        <taxon>Paracoccaceae</taxon>
        <taxon>Pseudoroseicyclus</taxon>
    </lineage>
</organism>
<comment type="similarity">
    <text evidence="2">Belongs to the drug/metabolite transporter (DMT) superfamily. 10 TMS drug/metabolite exporter (DME) (TC 2.A.7.3) family.</text>
</comment>
<evidence type="ECO:0000256" key="5">
    <source>
        <dbReference type="ARBA" id="ARBA00023136"/>
    </source>
</evidence>
<accession>A0A318SZ41</accession>
<dbReference type="RefSeq" id="WP_110814058.1">
    <property type="nucleotide sequence ID" value="NZ_QJTE01000002.1"/>
</dbReference>
<comment type="caution">
    <text evidence="8">The sequence shown here is derived from an EMBL/GenBank/DDBJ whole genome shotgun (WGS) entry which is preliminary data.</text>
</comment>
<dbReference type="GO" id="GO:0016020">
    <property type="term" value="C:membrane"/>
    <property type="evidence" value="ECO:0007669"/>
    <property type="project" value="UniProtKB-SubCell"/>
</dbReference>
<comment type="subcellular location">
    <subcellularLocation>
        <location evidence="1">Membrane</location>
        <topology evidence="1">Multi-pass membrane protein</topology>
    </subcellularLocation>
</comment>
<gene>
    <name evidence="8" type="ORF">DFP88_102843</name>
</gene>
<dbReference type="Gene3D" id="1.10.3730.20">
    <property type="match status" value="1"/>
</dbReference>
<proteinExistence type="inferred from homology"/>
<dbReference type="Proteomes" id="UP000248311">
    <property type="component" value="Unassembled WGS sequence"/>
</dbReference>
<keyword evidence="4 6" id="KW-1133">Transmembrane helix</keyword>
<dbReference type="InterPro" id="IPR037185">
    <property type="entry name" value="EmrE-like"/>
</dbReference>
<keyword evidence="9" id="KW-1185">Reference proteome</keyword>